<evidence type="ECO:0000313" key="2">
    <source>
        <dbReference type="EMBL" id="OBH59232.1"/>
    </source>
</evidence>
<organism evidence="2 3">
    <name type="scientific">Mycobacterium colombiense</name>
    <dbReference type="NCBI Taxonomy" id="339268"/>
    <lineage>
        <taxon>Bacteria</taxon>
        <taxon>Bacillati</taxon>
        <taxon>Actinomycetota</taxon>
        <taxon>Actinomycetes</taxon>
        <taxon>Mycobacteriales</taxon>
        <taxon>Mycobacteriaceae</taxon>
        <taxon>Mycobacterium</taxon>
        <taxon>Mycobacterium avium complex (MAC)</taxon>
    </lineage>
</organism>
<sequence length="277" mass="29340">MNMRGFTQSFAKSADGTSIAIDTAGSGPGLVVLTGGLSPPVRYRRFAQRLATSYTVHLVHRRGRGASGPQGAAYSMDRECEDTFAALAATHSRLLFGHSYGGLIALQTAIRATAEQLSWVVTYDAGVGIDGSLPAFFSRVTRLAEEGKRARALAELLRELGGWDRLPLPMAVALTRTLLNTVWRQERDLIPTTVSEGREMLGLDGPASTYGAISMRLDVVAGQRSPAAFGSAARAIADATPGAHALVLPGLDHNAPLLRPQRLAKQVCDLGPSSSTC</sequence>
<dbReference type="EMBL" id="LZJS01000104">
    <property type="protein sequence ID" value="OBH59232.1"/>
    <property type="molecule type" value="Genomic_DNA"/>
</dbReference>
<dbReference type="InterPro" id="IPR000073">
    <property type="entry name" value="AB_hydrolase_1"/>
</dbReference>
<feature type="domain" description="AB hydrolase-1" evidence="1">
    <location>
        <begin position="40"/>
        <end position="265"/>
    </location>
</feature>
<dbReference type="Gene3D" id="3.40.50.1820">
    <property type="entry name" value="alpha/beta hydrolase"/>
    <property type="match status" value="1"/>
</dbReference>
<dbReference type="SUPFAM" id="SSF53474">
    <property type="entry name" value="alpha/beta-Hydrolases"/>
    <property type="match status" value="1"/>
</dbReference>
<dbReference type="AlphaFoldDB" id="A0A1A2S657"/>
<accession>A0A1A2S657</accession>
<dbReference type="PANTHER" id="PTHR43433">
    <property type="entry name" value="HYDROLASE, ALPHA/BETA FOLD FAMILY PROTEIN"/>
    <property type="match status" value="1"/>
</dbReference>
<comment type="caution">
    <text evidence="2">The sequence shown here is derived from an EMBL/GenBank/DDBJ whole genome shotgun (WGS) entry which is preliminary data.</text>
</comment>
<dbReference type="InterPro" id="IPR029058">
    <property type="entry name" value="AB_hydrolase_fold"/>
</dbReference>
<gene>
    <name evidence="2" type="ORF">A5685_04765</name>
</gene>
<proteinExistence type="predicted"/>
<dbReference type="InterPro" id="IPR050471">
    <property type="entry name" value="AB_hydrolase"/>
</dbReference>
<dbReference type="RefSeq" id="WP_064952482.1">
    <property type="nucleotide sequence ID" value="NZ_LZJS01000104.1"/>
</dbReference>
<dbReference type="Pfam" id="PF12697">
    <property type="entry name" value="Abhydrolase_6"/>
    <property type="match status" value="1"/>
</dbReference>
<reference evidence="2 3" key="1">
    <citation type="submission" date="2016-06" db="EMBL/GenBank/DDBJ databases">
        <authorList>
            <person name="Kjaerup R.B."/>
            <person name="Dalgaard T.S."/>
            <person name="Juul-Madsen H.R."/>
        </authorList>
    </citation>
    <scope>NUCLEOTIDE SEQUENCE [LARGE SCALE GENOMIC DNA]</scope>
    <source>
        <strain evidence="2 3">E2464</strain>
    </source>
</reference>
<protein>
    <recommendedName>
        <fullName evidence="1">AB hydrolase-1 domain-containing protein</fullName>
    </recommendedName>
</protein>
<dbReference type="PANTHER" id="PTHR43433:SF5">
    <property type="entry name" value="AB HYDROLASE-1 DOMAIN-CONTAINING PROTEIN"/>
    <property type="match status" value="1"/>
</dbReference>
<evidence type="ECO:0000313" key="3">
    <source>
        <dbReference type="Proteomes" id="UP000093861"/>
    </source>
</evidence>
<dbReference type="GO" id="GO:0004806">
    <property type="term" value="F:triacylglycerol lipase activity"/>
    <property type="evidence" value="ECO:0007669"/>
    <property type="project" value="TreeGrafter"/>
</dbReference>
<dbReference type="Proteomes" id="UP000093861">
    <property type="component" value="Unassembled WGS sequence"/>
</dbReference>
<name>A0A1A2S657_9MYCO</name>
<evidence type="ECO:0000259" key="1">
    <source>
        <dbReference type="Pfam" id="PF12697"/>
    </source>
</evidence>
<dbReference type="GO" id="GO:0046503">
    <property type="term" value="P:glycerolipid catabolic process"/>
    <property type="evidence" value="ECO:0007669"/>
    <property type="project" value="TreeGrafter"/>
</dbReference>